<evidence type="ECO:0000313" key="1">
    <source>
        <dbReference type="EMBL" id="GJM96644.1"/>
    </source>
</evidence>
<dbReference type="EMBL" id="BQKI01000006">
    <property type="protein sequence ID" value="GJM96644.1"/>
    <property type="molecule type" value="Genomic_DNA"/>
</dbReference>
<dbReference type="AlphaFoldDB" id="A0AAV5CEH6"/>
<dbReference type="Proteomes" id="UP001054889">
    <property type="component" value="Unassembled WGS sequence"/>
</dbReference>
<proteinExistence type="predicted"/>
<evidence type="ECO:0000313" key="2">
    <source>
        <dbReference type="Proteomes" id="UP001054889"/>
    </source>
</evidence>
<comment type="caution">
    <text evidence="1">The sequence shown here is derived from an EMBL/GenBank/DDBJ whole genome shotgun (WGS) entry which is preliminary data.</text>
</comment>
<organism evidence="1 2">
    <name type="scientific">Eleusine coracana subsp. coracana</name>
    <dbReference type="NCBI Taxonomy" id="191504"/>
    <lineage>
        <taxon>Eukaryota</taxon>
        <taxon>Viridiplantae</taxon>
        <taxon>Streptophyta</taxon>
        <taxon>Embryophyta</taxon>
        <taxon>Tracheophyta</taxon>
        <taxon>Spermatophyta</taxon>
        <taxon>Magnoliopsida</taxon>
        <taxon>Liliopsida</taxon>
        <taxon>Poales</taxon>
        <taxon>Poaceae</taxon>
        <taxon>PACMAD clade</taxon>
        <taxon>Chloridoideae</taxon>
        <taxon>Cynodonteae</taxon>
        <taxon>Eleusininae</taxon>
        <taxon>Eleusine</taxon>
    </lineage>
</organism>
<sequence length="172" mass="19665">MFASYEGMIHEWTPLPPPPFMFTHYPSEDDIGAYTVVDGSIYFIVFHETGLRHLTTSTRNTGNGGVQENGCCHSPAKPKMVAAPDGPHRPGLRQVLHRQVLQWHEPPNYNGVSLETKEKMMVYFMTPLTGLTGEFAVFTGIEVVRHDDGNLQMIKHMSRFHMFDDYRIEWVL</sequence>
<accession>A0AAV5CEH6</accession>
<gene>
    <name evidence="1" type="primary">ga13505</name>
    <name evidence="1" type="ORF">PR202_ga13505</name>
</gene>
<reference evidence="1" key="2">
    <citation type="submission" date="2021-12" db="EMBL/GenBank/DDBJ databases">
        <title>Resequencing data analysis of finger millet.</title>
        <authorList>
            <person name="Hatakeyama M."/>
            <person name="Aluri S."/>
            <person name="Balachadran M.T."/>
            <person name="Sivarajan S.R."/>
            <person name="Poveda L."/>
            <person name="Shimizu-Inatsugi R."/>
            <person name="Schlapbach R."/>
            <person name="Sreeman S.M."/>
            <person name="Shimizu K.K."/>
        </authorList>
    </citation>
    <scope>NUCLEOTIDE SEQUENCE</scope>
</reference>
<protein>
    <recommendedName>
        <fullName evidence="3">F-box protein</fullName>
    </recommendedName>
</protein>
<name>A0AAV5CEH6_ELECO</name>
<evidence type="ECO:0008006" key="3">
    <source>
        <dbReference type="Google" id="ProtNLM"/>
    </source>
</evidence>
<keyword evidence="2" id="KW-1185">Reference proteome</keyword>
<reference evidence="1" key="1">
    <citation type="journal article" date="2018" name="DNA Res.">
        <title>Multiple hybrid de novo genome assembly of finger millet, an orphan allotetraploid crop.</title>
        <authorList>
            <person name="Hatakeyama M."/>
            <person name="Aluri S."/>
            <person name="Balachadran M.T."/>
            <person name="Sivarajan S.R."/>
            <person name="Patrignani A."/>
            <person name="Gruter S."/>
            <person name="Poveda L."/>
            <person name="Shimizu-Inatsugi R."/>
            <person name="Baeten J."/>
            <person name="Francoijs K.J."/>
            <person name="Nataraja K.N."/>
            <person name="Reddy Y.A.N."/>
            <person name="Phadnis S."/>
            <person name="Ravikumar R.L."/>
            <person name="Schlapbach R."/>
            <person name="Sreeman S.M."/>
            <person name="Shimizu K.K."/>
        </authorList>
    </citation>
    <scope>NUCLEOTIDE SEQUENCE</scope>
</reference>